<organism evidence="1 2">
    <name type="scientific">Brevundimonas variabilis</name>
    <dbReference type="NCBI Taxonomy" id="74312"/>
    <lineage>
        <taxon>Bacteria</taxon>
        <taxon>Pseudomonadati</taxon>
        <taxon>Pseudomonadota</taxon>
        <taxon>Alphaproteobacteria</taxon>
        <taxon>Caulobacterales</taxon>
        <taxon>Caulobacteraceae</taxon>
        <taxon>Brevundimonas</taxon>
    </lineage>
</organism>
<sequence>MLVEPPGDARLLELDRAVVEAVTARMQGGVRTGPDADAIALRSLLGPNVAPSARAAVRAVLGRIDAATGDAITACGPLAGLLAADRYGTVQGMVADPDAALNEVRAGGRALIDMASARPWWGRLLAMPDLQVVAALPDDLAARPQALMVSRALTGPTGNDRTFWVTDSPASQAGIVQALSGAGLVATMVHAAGGLKLFALAGYVQVEDGRLAMAPGTLKGVIGAAPVF</sequence>
<comment type="caution">
    <text evidence="1">The sequence shown here is derived from an EMBL/GenBank/DDBJ whole genome shotgun (WGS) entry which is preliminary data.</text>
</comment>
<keyword evidence="2" id="KW-1185">Reference proteome</keyword>
<reference evidence="1 2" key="1">
    <citation type="submission" date="2020-08" db="EMBL/GenBank/DDBJ databases">
        <title>Genomic Encyclopedia of Type Strains, Phase IV (KMG-IV): sequencing the most valuable type-strain genomes for metagenomic binning, comparative biology and taxonomic classification.</title>
        <authorList>
            <person name="Goeker M."/>
        </authorList>
    </citation>
    <scope>NUCLEOTIDE SEQUENCE [LARGE SCALE GENOMIC DNA]</scope>
    <source>
        <strain evidence="1 2">DSM 4737</strain>
    </source>
</reference>
<protein>
    <submittedName>
        <fullName evidence="1">Uncharacterized protein</fullName>
    </submittedName>
</protein>
<dbReference type="EMBL" id="JACHOR010000001">
    <property type="protein sequence ID" value="MBB5745136.1"/>
    <property type="molecule type" value="Genomic_DNA"/>
</dbReference>
<dbReference type="Proteomes" id="UP000545037">
    <property type="component" value="Unassembled WGS sequence"/>
</dbReference>
<proteinExistence type="predicted"/>
<gene>
    <name evidence="1" type="ORF">GGR13_000708</name>
</gene>
<evidence type="ECO:0000313" key="2">
    <source>
        <dbReference type="Proteomes" id="UP000545037"/>
    </source>
</evidence>
<dbReference type="RefSeq" id="WP_183212062.1">
    <property type="nucleotide sequence ID" value="NZ_JACHOR010000001.1"/>
</dbReference>
<name>A0A7W9FD71_9CAUL</name>
<dbReference type="AlphaFoldDB" id="A0A7W9FD71"/>
<accession>A0A7W9FD71</accession>
<evidence type="ECO:0000313" key="1">
    <source>
        <dbReference type="EMBL" id="MBB5745136.1"/>
    </source>
</evidence>